<reference evidence="3" key="2">
    <citation type="submission" date="2017-05" db="EMBL/GenBank/DDBJ databases">
        <authorList>
            <consortium name="The Broad Institute Genomics Platform"/>
            <consortium name="The Broad Institute Genomic Center for Infectious Diseases"/>
            <person name="Earl A."/>
            <person name="Manson A."/>
            <person name="Schwartman J."/>
            <person name="Gilmore M."/>
            <person name="Abouelleil A."/>
            <person name="Cao P."/>
            <person name="Chapman S."/>
            <person name="Cusick C."/>
            <person name="Shea T."/>
            <person name="Young S."/>
            <person name="Neafsey D."/>
            <person name="Nusbaum C."/>
            <person name="Birren B."/>
        </authorList>
    </citation>
    <scope>NUCLEOTIDE SEQUENCE</scope>
    <source>
        <strain evidence="3">9E7_DIV0242</strain>
    </source>
</reference>
<dbReference type="InterPro" id="IPR009736">
    <property type="entry name" value="DUF1307"/>
</dbReference>
<dbReference type="AlphaFoldDB" id="A0A242K6F7"/>
<evidence type="ECO:0000313" key="3">
    <source>
        <dbReference type="EMBL" id="WYJ92202.1"/>
    </source>
</evidence>
<name>A0A242K6F7_9ENTE</name>
<dbReference type="SUPFAM" id="SSF160704">
    <property type="entry name" value="YehR-like"/>
    <property type="match status" value="1"/>
</dbReference>
<organism evidence="2">
    <name type="scientific">Candidatus Enterococcus clewellii</name>
    <dbReference type="NCBI Taxonomy" id="1834193"/>
    <lineage>
        <taxon>Bacteria</taxon>
        <taxon>Bacillati</taxon>
        <taxon>Bacillota</taxon>
        <taxon>Bacilli</taxon>
        <taxon>Lactobacillales</taxon>
        <taxon>Enterococcaceae</taxon>
        <taxon>Enterococcus</taxon>
    </lineage>
</organism>
<feature type="chain" id="PRO_5044064316" description="DUF1307 domain-containing protein" evidence="1">
    <location>
        <begin position="21"/>
        <end position="155"/>
    </location>
</feature>
<dbReference type="OrthoDB" id="2366138at2"/>
<evidence type="ECO:0000256" key="1">
    <source>
        <dbReference type="SAM" id="SignalP"/>
    </source>
</evidence>
<dbReference type="EMBL" id="CP147247">
    <property type="protein sequence ID" value="WYJ92202.1"/>
    <property type="molecule type" value="Genomic_DNA"/>
</dbReference>
<dbReference type="RefSeq" id="WP_086349171.1">
    <property type="nucleotide sequence ID" value="NZ_CP147247.1"/>
</dbReference>
<keyword evidence="4" id="KW-1185">Reference proteome</keyword>
<protein>
    <recommendedName>
        <fullName evidence="5">DUF1307 domain-containing protein</fullName>
    </recommendedName>
</protein>
<sequence>MKKNGLLLGVVTLIITFGLAACSSSNSKSETATYVMNQDEMNHEATFTHVGDKLTKVDQTMEYPLSYFGVEDELTDEMKEQINEQITSQYGEYDGGEGTSLKTTFTEDALRIEMSLDLKKADNAAISSLIVGSDSTNISFEQTVADFEAQGYTKK</sequence>
<dbReference type="PROSITE" id="PS51257">
    <property type="entry name" value="PROKAR_LIPOPROTEIN"/>
    <property type="match status" value="1"/>
</dbReference>
<evidence type="ECO:0000313" key="2">
    <source>
        <dbReference type="EMBL" id="OTP15890.1"/>
    </source>
</evidence>
<evidence type="ECO:0000313" key="4">
    <source>
        <dbReference type="Proteomes" id="UP000195141"/>
    </source>
</evidence>
<feature type="signal peptide" evidence="1">
    <location>
        <begin position="1"/>
        <end position="20"/>
    </location>
</feature>
<reference evidence="2" key="1">
    <citation type="submission" date="2017-05" db="EMBL/GenBank/DDBJ databases">
        <title>The Genome Sequence of Enterococcus sp. 9E7_DIV0242.</title>
        <authorList>
            <consortium name="The Broad Institute Genomics Platform"/>
            <consortium name="The Broad Institute Genomic Center for Infectious Diseases"/>
            <person name="Earl A."/>
            <person name="Manson A."/>
            <person name="Schwartman J."/>
            <person name="Gilmore M."/>
            <person name="Abouelleil A."/>
            <person name="Cao P."/>
            <person name="Chapman S."/>
            <person name="Cusick C."/>
            <person name="Shea T."/>
            <person name="Young S."/>
            <person name="Neafsey D."/>
            <person name="Nusbaum C."/>
            <person name="Birren B."/>
        </authorList>
    </citation>
    <scope>NUCLEOTIDE SEQUENCE [LARGE SCALE GENOMIC DNA]</scope>
    <source>
        <strain evidence="2">9E7_DIV0242</strain>
    </source>
</reference>
<accession>A0A242K6F7</accession>
<keyword evidence="1" id="KW-0732">Signal</keyword>
<dbReference type="Gene3D" id="3.30.1830.10">
    <property type="entry name" value="YehR-like"/>
    <property type="match status" value="1"/>
</dbReference>
<reference evidence="3" key="3">
    <citation type="submission" date="2024-03" db="EMBL/GenBank/DDBJ databases">
        <title>The Genome Sequence of Enterococcus sp. DIV0242b.</title>
        <authorList>
            <consortium name="The Broad Institute Genomics Platform"/>
            <consortium name="The Broad Institute Microbial Omics Core"/>
            <consortium name="The Broad Institute Genomic Center for Infectious Diseases"/>
            <person name="Earl A."/>
            <person name="Manson A."/>
            <person name="Gilmore M."/>
            <person name="Schwartman J."/>
            <person name="Shea T."/>
            <person name="Abouelleil A."/>
            <person name="Cao P."/>
            <person name="Chapman S."/>
            <person name="Cusick C."/>
            <person name="Young S."/>
            <person name="Neafsey D."/>
            <person name="Nusbaum C."/>
            <person name="Birren B."/>
        </authorList>
    </citation>
    <scope>NUCLEOTIDE SEQUENCE</scope>
    <source>
        <strain evidence="3">9E7_DIV0242</strain>
    </source>
</reference>
<evidence type="ECO:0008006" key="5">
    <source>
        <dbReference type="Google" id="ProtNLM"/>
    </source>
</evidence>
<dbReference type="Proteomes" id="UP000195141">
    <property type="component" value="Chromosome"/>
</dbReference>
<proteinExistence type="predicted"/>
<gene>
    <name evidence="2" type="ORF">A5888_002104</name>
    <name evidence="3" type="ORF">A5888_003975</name>
</gene>
<dbReference type="InterPro" id="IPR036699">
    <property type="entry name" value="YehR-like_sf"/>
</dbReference>
<dbReference type="Pfam" id="PF06998">
    <property type="entry name" value="DUF1307"/>
    <property type="match status" value="1"/>
</dbReference>
<dbReference type="EMBL" id="NGMM01000003">
    <property type="protein sequence ID" value="OTP15890.1"/>
    <property type="molecule type" value="Genomic_DNA"/>
</dbReference>